<feature type="transmembrane region" description="Helical" evidence="1">
    <location>
        <begin position="38"/>
        <end position="59"/>
    </location>
</feature>
<keyword evidence="1" id="KW-0472">Membrane</keyword>
<feature type="transmembrane region" description="Helical" evidence="1">
    <location>
        <begin position="283"/>
        <end position="306"/>
    </location>
</feature>
<sequence length="459" mass="51065">MNSETLERVCVDGICHCDWRLTLQDCVEEKAMTIIHGINVGISGITVILGTALLCHRLFIKGHQLVDINLSKGCFRPKPIDCMLLFIIFYNLLRLISSIILITDIATDLISRSFMFEFPWQFGYGAFALYLVGIAQTLADSHKVIANSWLPSPKLVDLFGGTLFLAPFILNNSMSLAAGIMAERDLRLAVIFTRLLYVFWFIHCTSLGIAVLISGLRLIHILEEHLKKIRSTGGPRYTSIKTGIFKIRVVMGIIVVCVLMFATFLLLYGILRNLIIVNKAGSIVLGAIWNFLGAVSTLGVVIAVLINPKIDENANLGLKSSSAEKSNPTPYSNFASQEYSATASALSSNGQGGVNSATFDELRMQQMQYQQVFQKHNNHAIPRIDSNMDRKNNIYIPDSVPSLAMSDINAQKYEYSFEYNSRSKNTNNNITDDDQIIDDGETSQLDLVEHASRNQMGTY</sequence>
<dbReference type="GeneID" id="35443857"/>
<feature type="transmembrane region" description="Helical" evidence="1">
    <location>
        <begin position="122"/>
        <end position="139"/>
    </location>
</feature>
<keyword evidence="1" id="KW-0812">Transmembrane</keyword>
<accession>A0A2G4SXV1</accession>
<feature type="transmembrane region" description="Helical" evidence="1">
    <location>
        <begin position="249"/>
        <end position="271"/>
    </location>
</feature>
<dbReference type="EMBL" id="KZ303847">
    <property type="protein sequence ID" value="PHZ13574.1"/>
    <property type="molecule type" value="Genomic_DNA"/>
</dbReference>
<evidence type="ECO:0000256" key="1">
    <source>
        <dbReference type="SAM" id="Phobius"/>
    </source>
</evidence>
<dbReference type="Proteomes" id="UP000242254">
    <property type="component" value="Unassembled WGS sequence"/>
</dbReference>
<dbReference type="AlphaFoldDB" id="A0A2G4SXV1"/>
<proteinExistence type="predicted"/>
<keyword evidence="1" id="KW-1133">Transmembrane helix</keyword>
<dbReference type="RefSeq" id="XP_023467282.1">
    <property type="nucleotide sequence ID" value="XM_023612868.1"/>
</dbReference>
<evidence type="ECO:0000313" key="2">
    <source>
        <dbReference type="EMBL" id="PHZ13574.1"/>
    </source>
</evidence>
<organism evidence="2 3">
    <name type="scientific">Rhizopus microsporus ATCC 52813</name>
    <dbReference type="NCBI Taxonomy" id="1340429"/>
    <lineage>
        <taxon>Eukaryota</taxon>
        <taxon>Fungi</taxon>
        <taxon>Fungi incertae sedis</taxon>
        <taxon>Mucoromycota</taxon>
        <taxon>Mucoromycotina</taxon>
        <taxon>Mucoromycetes</taxon>
        <taxon>Mucorales</taxon>
        <taxon>Mucorineae</taxon>
        <taxon>Rhizopodaceae</taxon>
        <taxon>Rhizopus</taxon>
    </lineage>
</organism>
<gene>
    <name evidence="2" type="ORF">RHIMIDRAFT_279797</name>
</gene>
<name>A0A2G4SXV1_RHIZD</name>
<feature type="transmembrane region" description="Helical" evidence="1">
    <location>
        <begin position="194"/>
        <end position="219"/>
    </location>
</feature>
<feature type="transmembrane region" description="Helical" evidence="1">
    <location>
        <begin position="80"/>
        <end position="102"/>
    </location>
</feature>
<keyword evidence="3" id="KW-1185">Reference proteome</keyword>
<reference evidence="2 3" key="1">
    <citation type="journal article" date="2016" name="Proc. Natl. Acad. Sci. U.S.A.">
        <title>Lipid metabolic changes in an early divergent fungus govern the establishment of a mutualistic symbiosis with endobacteria.</title>
        <authorList>
            <person name="Lastovetsky O.A."/>
            <person name="Gaspar M.L."/>
            <person name="Mondo S.J."/>
            <person name="LaButti K.M."/>
            <person name="Sandor L."/>
            <person name="Grigoriev I.V."/>
            <person name="Henry S.A."/>
            <person name="Pawlowska T.E."/>
        </authorList>
    </citation>
    <scope>NUCLEOTIDE SEQUENCE [LARGE SCALE GENOMIC DNA]</scope>
    <source>
        <strain evidence="2 3">ATCC 52813</strain>
    </source>
</reference>
<feature type="transmembrane region" description="Helical" evidence="1">
    <location>
        <begin position="159"/>
        <end position="182"/>
    </location>
</feature>
<evidence type="ECO:0000313" key="3">
    <source>
        <dbReference type="Proteomes" id="UP000242254"/>
    </source>
</evidence>
<protein>
    <submittedName>
        <fullName evidence="2">Uncharacterized protein</fullName>
    </submittedName>
</protein>